<dbReference type="InterPro" id="IPR043472">
    <property type="entry name" value="Macro_dom-like"/>
</dbReference>
<organism evidence="2 3">
    <name type="scientific">Poecilia reticulata</name>
    <name type="common">Guppy</name>
    <name type="synonym">Acanthophacelus reticulatus</name>
    <dbReference type="NCBI Taxonomy" id="8081"/>
    <lineage>
        <taxon>Eukaryota</taxon>
        <taxon>Metazoa</taxon>
        <taxon>Chordata</taxon>
        <taxon>Craniata</taxon>
        <taxon>Vertebrata</taxon>
        <taxon>Euteleostomi</taxon>
        <taxon>Actinopterygii</taxon>
        <taxon>Neopterygii</taxon>
        <taxon>Teleostei</taxon>
        <taxon>Neoteleostei</taxon>
        <taxon>Acanthomorphata</taxon>
        <taxon>Ovalentaria</taxon>
        <taxon>Atherinomorphae</taxon>
        <taxon>Cyprinodontiformes</taxon>
        <taxon>Poeciliidae</taxon>
        <taxon>Poeciliinae</taxon>
        <taxon>Poecilia</taxon>
    </lineage>
</organism>
<dbReference type="Ensembl" id="ENSPRET00000033501.1">
    <property type="protein sequence ID" value="ENSPREP00000033124.1"/>
    <property type="gene ID" value="ENSPREG00000022439.1"/>
</dbReference>
<dbReference type="CDD" id="cd02901">
    <property type="entry name" value="Macro_Poa1p-like"/>
    <property type="match status" value="1"/>
</dbReference>
<feature type="chain" id="PRO_5018276579" description="Macro domain-containing protein" evidence="1">
    <location>
        <begin position="20"/>
        <end position="146"/>
    </location>
</feature>
<reference evidence="3" key="1">
    <citation type="submission" date="2013-11" db="EMBL/GenBank/DDBJ databases">
        <title>The genomic landscape of the Guanapo guppy.</title>
        <authorList>
            <person name="Kuenstner A."/>
            <person name="Dreyer C."/>
        </authorList>
    </citation>
    <scope>NUCLEOTIDE SEQUENCE</scope>
    <source>
        <strain evidence="3">Guanapo</strain>
    </source>
</reference>
<keyword evidence="3" id="KW-1185">Reference proteome</keyword>
<dbReference type="AlphaFoldDB" id="A0A3P9QGA2"/>
<sequence length="146" mass="16883">MLANCGLFLFFFSLQVSESFKMCRIKYVIGDLFSAPNQESLAHCVKKLLGQCAVLTHDQHYEKKKASQKPTYVDFRQSLEDMKSHCLEYNVKRISLPRIGCGLDQLEWSKVSQILQEVFKQTDITLTVYSLCQTVDLPQKMRRHGD</sequence>
<evidence type="ECO:0008006" key="4">
    <source>
        <dbReference type="Google" id="ProtNLM"/>
    </source>
</evidence>
<evidence type="ECO:0000313" key="3">
    <source>
        <dbReference type="Proteomes" id="UP000242638"/>
    </source>
</evidence>
<dbReference type="GeneTree" id="ENSGT00940000178000"/>
<evidence type="ECO:0000256" key="1">
    <source>
        <dbReference type="SAM" id="SignalP"/>
    </source>
</evidence>
<dbReference type="PANTHER" id="PTHR12521:SF0">
    <property type="entry name" value="ADP-RIBOSE GLYCOHYDROLASE OARD1"/>
    <property type="match status" value="1"/>
</dbReference>
<keyword evidence="1" id="KW-0732">Signal</keyword>
<dbReference type="PANTHER" id="PTHR12521">
    <property type="entry name" value="PROTEIN C6ORF130"/>
    <property type="match status" value="1"/>
</dbReference>
<dbReference type="Proteomes" id="UP000242638">
    <property type="component" value="Unassembled WGS sequence"/>
</dbReference>
<dbReference type="Gene3D" id="3.40.220.10">
    <property type="entry name" value="Leucine Aminopeptidase, subunit E, domain 1"/>
    <property type="match status" value="1"/>
</dbReference>
<dbReference type="SUPFAM" id="SSF52949">
    <property type="entry name" value="Macro domain-like"/>
    <property type="match status" value="1"/>
</dbReference>
<proteinExistence type="predicted"/>
<accession>A0A3P9QGA2</accession>
<dbReference type="InterPro" id="IPR050892">
    <property type="entry name" value="ADP-ribose_metab_enzymes"/>
</dbReference>
<name>A0A3P9QGA2_POERE</name>
<evidence type="ECO:0000313" key="2">
    <source>
        <dbReference type="Ensembl" id="ENSPREP00000033124.1"/>
    </source>
</evidence>
<protein>
    <recommendedName>
        <fullName evidence="4">Macro domain-containing protein</fullName>
    </recommendedName>
</protein>
<reference evidence="2" key="2">
    <citation type="submission" date="2025-08" db="UniProtKB">
        <authorList>
            <consortium name="Ensembl"/>
        </authorList>
    </citation>
    <scope>IDENTIFICATION</scope>
    <source>
        <strain evidence="2">Guanapo</strain>
    </source>
</reference>
<dbReference type="GO" id="GO:0140291">
    <property type="term" value="P:peptidyl-glutamate ADP-deribosylation"/>
    <property type="evidence" value="ECO:0007669"/>
    <property type="project" value="TreeGrafter"/>
</dbReference>
<feature type="signal peptide" evidence="1">
    <location>
        <begin position="1"/>
        <end position="19"/>
    </location>
</feature>
<reference evidence="2" key="3">
    <citation type="submission" date="2025-09" db="UniProtKB">
        <authorList>
            <consortium name="Ensembl"/>
        </authorList>
    </citation>
    <scope>IDENTIFICATION</scope>
    <source>
        <strain evidence="2">Guanapo</strain>
    </source>
</reference>